<dbReference type="InterPro" id="IPR036887">
    <property type="entry name" value="HTH_APSES_sf"/>
</dbReference>
<accession>A0A0G2E8I1</accession>
<keyword evidence="3" id="KW-0183">Conidiation</keyword>
<feature type="transmembrane region" description="Helical" evidence="6">
    <location>
        <begin position="384"/>
        <end position="402"/>
    </location>
</feature>
<keyword evidence="6" id="KW-0812">Transmembrane</keyword>
<evidence type="ECO:0000256" key="1">
    <source>
        <dbReference type="ARBA" id="ARBA00019309"/>
    </source>
</evidence>
<evidence type="ECO:0000256" key="2">
    <source>
        <dbReference type="ARBA" id="ARBA00022969"/>
    </source>
</evidence>
<dbReference type="InterPro" id="IPR037548">
    <property type="entry name" value="Bqt4"/>
</dbReference>
<feature type="compositionally biased region" description="Low complexity" evidence="5">
    <location>
        <begin position="210"/>
        <end position="219"/>
    </location>
</feature>
<keyword evidence="9" id="KW-1185">Reference proteome</keyword>
<organism evidence="8 9">
    <name type="scientific">Phaeomoniella chlamydospora</name>
    <name type="common">Phaeoacremonium chlamydosporum</name>
    <dbReference type="NCBI Taxonomy" id="158046"/>
    <lineage>
        <taxon>Eukaryota</taxon>
        <taxon>Fungi</taxon>
        <taxon>Dikarya</taxon>
        <taxon>Ascomycota</taxon>
        <taxon>Pezizomycotina</taxon>
        <taxon>Eurotiomycetes</taxon>
        <taxon>Chaetothyriomycetidae</taxon>
        <taxon>Phaeomoniellales</taxon>
        <taxon>Phaeomoniellaceae</taxon>
        <taxon>Phaeomoniella</taxon>
    </lineage>
</organism>
<evidence type="ECO:0000313" key="8">
    <source>
        <dbReference type="EMBL" id="KKY18676.1"/>
    </source>
</evidence>
<dbReference type="EMBL" id="LCWF01000118">
    <property type="protein sequence ID" value="KKY18676.1"/>
    <property type="molecule type" value="Genomic_DNA"/>
</dbReference>
<feature type="compositionally biased region" description="Low complexity" evidence="5">
    <location>
        <begin position="236"/>
        <end position="259"/>
    </location>
</feature>
<evidence type="ECO:0000259" key="7">
    <source>
        <dbReference type="PROSITE" id="PS51299"/>
    </source>
</evidence>
<dbReference type="FunFam" id="3.10.260.10:FF:000002">
    <property type="entry name" value="APSES transcription factor, putative"/>
    <property type="match status" value="1"/>
</dbReference>
<keyword evidence="2" id="KW-0749">Sporulation</keyword>
<dbReference type="GO" id="GO:0048315">
    <property type="term" value="P:conidium formation"/>
    <property type="evidence" value="ECO:0007669"/>
    <property type="project" value="UniProtKB-KW"/>
</dbReference>
<evidence type="ECO:0000256" key="6">
    <source>
        <dbReference type="SAM" id="Phobius"/>
    </source>
</evidence>
<keyword evidence="6" id="KW-1133">Transmembrane helix</keyword>
<reference evidence="8 9" key="2">
    <citation type="submission" date="2015-05" db="EMBL/GenBank/DDBJ databases">
        <authorList>
            <person name="Morales-Cruz A."/>
            <person name="Amrine K.C."/>
            <person name="Cantu D."/>
        </authorList>
    </citation>
    <scope>NUCLEOTIDE SEQUENCE [LARGE SCALE GENOMIC DNA]</scope>
    <source>
        <strain evidence="8">UCRPC4</strain>
    </source>
</reference>
<keyword evidence="6" id="KW-0472">Membrane</keyword>
<dbReference type="GO" id="GO:0044820">
    <property type="term" value="P:mitotic telomere tethering at nuclear periphery"/>
    <property type="evidence" value="ECO:0007669"/>
    <property type="project" value="TreeGrafter"/>
</dbReference>
<protein>
    <recommendedName>
        <fullName evidence="1">Cell pattern formation-associated protein stuA</fullName>
    </recommendedName>
    <alternativeName>
        <fullName evidence="4">Stunted protein A</fullName>
    </alternativeName>
</protein>
<dbReference type="InterPro" id="IPR018004">
    <property type="entry name" value="KilA/APSES_HTH"/>
</dbReference>
<dbReference type="InterPro" id="IPR003163">
    <property type="entry name" value="Tscrpt_reg_HTH_APSES-type"/>
</dbReference>
<dbReference type="OrthoDB" id="5346159at2759"/>
<dbReference type="Proteomes" id="UP000053317">
    <property type="component" value="Unassembled WGS sequence"/>
</dbReference>
<evidence type="ECO:0000256" key="5">
    <source>
        <dbReference type="SAM" id="MobiDB-lite"/>
    </source>
</evidence>
<feature type="domain" description="HTH APSES-type" evidence="7">
    <location>
        <begin position="65"/>
        <end position="177"/>
    </location>
</feature>
<feature type="region of interest" description="Disordered" evidence="5">
    <location>
        <begin position="293"/>
        <end position="312"/>
    </location>
</feature>
<dbReference type="GO" id="GO:1990862">
    <property type="term" value="C:nuclear membrane complex Bqt3-Bqt4"/>
    <property type="evidence" value="ECO:0007669"/>
    <property type="project" value="InterPro"/>
</dbReference>
<dbReference type="PROSITE" id="PS51299">
    <property type="entry name" value="HTH_APSES"/>
    <property type="match status" value="1"/>
</dbReference>
<dbReference type="GO" id="GO:0070197">
    <property type="term" value="P:meiotic attachment of telomere to nuclear envelope"/>
    <property type="evidence" value="ECO:0007669"/>
    <property type="project" value="InterPro"/>
</dbReference>
<gene>
    <name evidence="8" type="ORF">UCRPC4_g04827</name>
</gene>
<evidence type="ECO:0000313" key="9">
    <source>
        <dbReference type="Proteomes" id="UP000053317"/>
    </source>
</evidence>
<evidence type="ECO:0000256" key="3">
    <source>
        <dbReference type="ARBA" id="ARBA00023321"/>
    </source>
</evidence>
<sequence length="403" mass="43685">MSSRPLPKRTNPLIAADIAPPYEELLARRRLGKTKLSVKPGQIGTSNATKPENLGMFEYAHLRAPLPRDLMGSEIFAPTASGAPPESYFLMRRSKDGYVSATGMFKIAFPWAKYSEEMAEREYLKAKEYTSGDDIAGNVWISPTVALELAEEYAMYPWVKALLDPEEIVQSPASARKHISPPPRFEFPSDRPDLAPPAPTPAKSSRARRSASPSKIASPTKKVASPRKRTTKAMKEANAANAAAASETLQAALETAASEPPQSVEPEGKPGAEEKVKIEVEQNVAVQNGVETTTTNVSVEMPAGSPELPLPEDTEAMIEKAKKMVEEAKQLEAANTSESGKISKKRKAEEPVDGDLDAALPLQPAKKAKVLEEKLKREKVRNRALVGVTATLAIAAAIPYFFV</sequence>
<dbReference type="Gene3D" id="3.10.260.10">
    <property type="entry name" value="Transcription regulator HTH, APSES-type DNA-binding domain"/>
    <property type="match status" value="1"/>
</dbReference>
<dbReference type="SUPFAM" id="SSF54616">
    <property type="entry name" value="DNA-binding domain of Mlu1-box binding protein MBP1"/>
    <property type="match status" value="1"/>
</dbReference>
<dbReference type="PANTHER" id="PTHR38044">
    <property type="entry name" value="BOUQUET FORMATION PROTEIN 4"/>
    <property type="match status" value="1"/>
</dbReference>
<dbReference type="GO" id="GO:0030435">
    <property type="term" value="P:sporulation resulting in formation of a cellular spore"/>
    <property type="evidence" value="ECO:0007669"/>
    <property type="project" value="UniProtKB-KW"/>
</dbReference>
<name>A0A0G2E8I1_PHACM</name>
<proteinExistence type="predicted"/>
<reference evidence="8 9" key="1">
    <citation type="submission" date="2015-05" db="EMBL/GenBank/DDBJ databases">
        <title>Distinctive expansion of gene families associated with plant cell wall degradation and secondary metabolism in the genomes of grapevine trunk pathogens.</title>
        <authorList>
            <person name="Lawrence D.P."/>
            <person name="Travadon R."/>
            <person name="Rolshausen P.E."/>
            <person name="Baumgartner K."/>
        </authorList>
    </citation>
    <scope>NUCLEOTIDE SEQUENCE [LARGE SCALE GENOMIC DNA]</scope>
    <source>
        <strain evidence="8">UCRPC4</strain>
    </source>
</reference>
<evidence type="ECO:0000256" key="4">
    <source>
        <dbReference type="ARBA" id="ARBA00031907"/>
    </source>
</evidence>
<feature type="compositionally biased region" description="Basic and acidic residues" evidence="5">
    <location>
        <begin position="266"/>
        <end position="275"/>
    </location>
</feature>
<dbReference type="AlphaFoldDB" id="A0A0G2E8I1"/>
<dbReference type="GO" id="GO:0003677">
    <property type="term" value="F:DNA binding"/>
    <property type="evidence" value="ECO:0007669"/>
    <property type="project" value="InterPro"/>
</dbReference>
<feature type="region of interest" description="Disordered" evidence="5">
    <location>
        <begin position="173"/>
        <end position="275"/>
    </location>
</feature>
<dbReference type="PANTHER" id="PTHR38044:SF1">
    <property type="entry name" value="BOUQUET FORMATION PROTEIN 4"/>
    <property type="match status" value="1"/>
</dbReference>
<comment type="caution">
    <text evidence="8">The sequence shown here is derived from an EMBL/GenBank/DDBJ whole genome shotgun (WGS) entry which is preliminary data.</text>
</comment>
<dbReference type="SMART" id="SM01252">
    <property type="entry name" value="KilA-N"/>
    <property type="match status" value="1"/>
</dbReference>
<feature type="region of interest" description="Disordered" evidence="5">
    <location>
        <begin position="331"/>
        <end position="360"/>
    </location>
</feature>